<feature type="domain" description="FAD-binding" evidence="3">
    <location>
        <begin position="2"/>
        <end position="335"/>
    </location>
</feature>
<dbReference type="PANTHER" id="PTHR13789:SF309">
    <property type="entry name" value="PUTATIVE (AFU_ORTHOLOGUE AFUA_6G14510)-RELATED"/>
    <property type="match status" value="1"/>
</dbReference>
<keyword evidence="2 4" id="KW-0503">Monooxygenase</keyword>
<keyword evidence="5" id="KW-1185">Reference proteome</keyword>
<dbReference type="InterPro" id="IPR036188">
    <property type="entry name" value="FAD/NAD-bd_sf"/>
</dbReference>
<gene>
    <name evidence="4" type="ORF">GCM10023322_65710</name>
</gene>
<accession>A0ABP9SK89</accession>
<keyword evidence="1" id="KW-0560">Oxidoreductase</keyword>
<reference evidence="5" key="1">
    <citation type="journal article" date="2019" name="Int. J. Syst. Evol. Microbiol.">
        <title>The Global Catalogue of Microorganisms (GCM) 10K type strain sequencing project: providing services to taxonomists for standard genome sequencing and annotation.</title>
        <authorList>
            <consortium name="The Broad Institute Genomics Platform"/>
            <consortium name="The Broad Institute Genome Sequencing Center for Infectious Disease"/>
            <person name="Wu L."/>
            <person name="Ma J."/>
        </authorList>
    </citation>
    <scope>NUCLEOTIDE SEQUENCE [LARGE SCALE GENOMIC DNA]</scope>
    <source>
        <strain evidence="5">JCM 18304</strain>
    </source>
</reference>
<dbReference type="PRINTS" id="PR00420">
    <property type="entry name" value="RNGMNOXGNASE"/>
</dbReference>
<protein>
    <submittedName>
        <fullName evidence="4">FAD-dependent monooxygenase</fullName>
    </submittedName>
</protein>
<dbReference type="InterPro" id="IPR050493">
    <property type="entry name" value="FAD-dep_Monooxygenase_BioMet"/>
</dbReference>
<dbReference type="GO" id="GO:0004497">
    <property type="term" value="F:monooxygenase activity"/>
    <property type="evidence" value="ECO:0007669"/>
    <property type="project" value="UniProtKB-KW"/>
</dbReference>
<dbReference type="RefSeq" id="WP_345636250.1">
    <property type="nucleotide sequence ID" value="NZ_BAABJQ010000026.1"/>
</dbReference>
<evidence type="ECO:0000313" key="5">
    <source>
        <dbReference type="Proteomes" id="UP001501570"/>
    </source>
</evidence>
<evidence type="ECO:0000313" key="4">
    <source>
        <dbReference type="EMBL" id="GAA5196534.1"/>
    </source>
</evidence>
<dbReference type="Proteomes" id="UP001501570">
    <property type="component" value="Unassembled WGS sequence"/>
</dbReference>
<dbReference type="InterPro" id="IPR002938">
    <property type="entry name" value="FAD-bd"/>
</dbReference>
<evidence type="ECO:0000259" key="3">
    <source>
        <dbReference type="Pfam" id="PF01494"/>
    </source>
</evidence>
<organism evidence="4 5">
    <name type="scientific">Rugosimonospora acidiphila</name>
    <dbReference type="NCBI Taxonomy" id="556531"/>
    <lineage>
        <taxon>Bacteria</taxon>
        <taxon>Bacillati</taxon>
        <taxon>Actinomycetota</taxon>
        <taxon>Actinomycetes</taxon>
        <taxon>Micromonosporales</taxon>
        <taxon>Micromonosporaceae</taxon>
        <taxon>Rugosimonospora</taxon>
    </lineage>
</organism>
<comment type="caution">
    <text evidence="4">The sequence shown here is derived from an EMBL/GenBank/DDBJ whole genome shotgun (WGS) entry which is preliminary data.</text>
</comment>
<sequence>MDVLVVGAGIGGLALAGGLLDDGHRVRVIEAAPALRTGGAGVTIFSNGAAALDGLGTPLPASIGGRIDLLESRHADGPTIARVDLTVMRRRTGFPVVTVPREALIGLLASRLPAGTVAFGRAARRVDVEPAPPGHPVTVVDECGDTHTADVLVGADGQRSAVRRGVLGGEPATEVGWTTWQGLTPILPGLAGGSTALLVVGPAGLVGLMPAGNGLLQWWFDVEGPLPDGPTAAALARRFAGYAAPVPELLGAITDADLGRYPHVLHAVPDAWGRGPATLVGDAAHAFPPSQAQGANQALEDAWLLRRALAGGGDPGARLRRYERLRAVRVRRVSRMAARETTNRPPALPVRLATRLVPARLAGGGYTALIRRFSSVLAGERIG</sequence>
<dbReference type="EMBL" id="BAABJQ010000026">
    <property type="protein sequence ID" value="GAA5196534.1"/>
    <property type="molecule type" value="Genomic_DNA"/>
</dbReference>
<name>A0ABP9SK89_9ACTN</name>
<dbReference type="Gene3D" id="3.50.50.60">
    <property type="entry name" value="FAD/NAD(P)-binding domain"/>
    <property type="match status" value="1"/>
</dbReference>
<proteinExistence type="predicted"/>
<dbReference type="PANTHER" id="PTHR13789">
    <property type="entry name" value="MONOOXYGENASE"/>
    <property type="match status" value="1"/>
</dbReference>
<evidence type="ECO:0000256" key="1">
    <source>
        <dbReference type="ARBA" id="ARBA00023002"/>
    </source>
</evidence>
<dbReference type="SUPFAM" id="SSF51905">
    <property type="entry name" value="FAD/NAD(P)-binding domain"/>
    <property type="match status" value="1"/>
</dbReference>
<dbReference type="Pfam" id="PF01494">
    <property type="entry name" value="FAD_binding_3"/>
    <property type="match status" value="1"/>
</dbReference>
<evidence type="ECO:0000256" key="2">
    <source>
        <dbReference type="ARBA" id="ARBA00023033"/>
    </source>
</evidence>